<protein>
    <recommendedName>
        <fullName evidence="3">DNA primase/polymerase bifunctional N-terminal domain-containing protein</fullName>
    </recommendedName>
</protein>
<name>A0ABZ0LU35_9ACTN</name>
<evidence type="ECO:0000313" key="2">
    <source>
        <dbReference type="Proteomes" id="UP001301731"/>
    </source>
</evidence>
<dbReference type="EMBL" id="CP137573">
    <property type="protein sequence ID" value="WOX23020.1"/>
    <property type="molecule type" value="Genomic_DNA"/>
</dbReference>
<evidence type="ECO:0008006" key="3">
    <source>
        <dbReference type="Google" id="ProtNLM"/>
    </source>
</evidence>
<organism evidence="1 2">
    <name type="scientific">Streptomyces solicathayae</name>
    <dbReference type="NCBI Taxonomy" id="3081768"/>
    <lineage>
        <taxon>Bacteria</taxon>
        <taxon>Bacillati</taxon>
        <taxon>Actinomycetota</taxon>
        <taxon>Actinomycetes</taxon>
        <taxon>Kitasatosporales</taxon>
        <taxon>Streptomycetaceae</taxon>
        <taxon>Streptomyces</taxon>
    </lineage>
</organism>
<reference evidence="1 2" key="1">
    <citation type="submission" date="2023-10" db="EMBL/GenBank/DDBJ databases">
        <title>The genome sequence of Streptomyces sp. HUAS YS2.</title>
        <authorList>
            <person name="Mo P."/>
        </authorList>
    </citation>
    <scope>NUCLEOTIDE SEQUENCE [LARGE SCALE GENOMIC DNA]</scope>
    <source>
        <strain evidence="1 2">HUAS YS2</strain>
    </source>
</reference>
<dbReference type="Proteomes" id="UP001301731">
    <property type="component" value="Chromosome"/>
</dbReference>
<accession>A0ABZ0LU35</accession>
<gene>
    <name evidence="1" type="ORF">R2D22_17090</name>
</gene>
<sequence>MALTQWTKAIEWLAATADDPQAYERDCRRGGAGIHLLAAGRQWDVLIVPACLGLRAADILAAPPRVGPGPVLLDGRRREVGFFLPPDPGATWVGDRTRHITQGGWIAAPAPHCRWGDLRWLVPPDGSGALTTPRTMELALRRATKELARCHGTPIHAVRSPHRRADADPQRP</sequence>
<keyword evidence="2" id="KW-1185">Reference proteome</keyword>
<evidence type="ECO:0000313" key="1">
    <source>
        <dbReference type="EMBL" id="WOX23020.1"/>
    </source>
</evidence>
<proteinExistence type="predicted"/>
<dbReference type="RefSeq" id="WP_318104502.1">
    <property type="nucleotide sequence ID" value="NZ_CP137573.1"/>
</dbReference>